<feature type="non-terminal residue" evidence="2">
    <location>
        <position position="184"/>
    </location>
</feature>
<evidence type="ECO:0000313" key="2">
    <source>
        <dbReference type="EMBL" id="GFH19719.1"/>
    </source>
</evidence>
<dbReference type="AlphaFoldDB" id="A0A699ZJH4"/>
<dbReference type="EMBL" id="BLLF01001510">
    <property type="protein sequence ID" value="GFH19719.1"/>
    <property type="molecule type" value="Genomic_DNA"/>
</dbReference>
<gene>
    <name evidence="2" type="ORF">HaLaN_16717</name>
</gene>
<comment type="caution">
    <text evidence="2">The sequence shown here is derived from an EMBL/GenBank/DDBJ whole genome shotgun (WGS) entry which is preliminary data.</text>
</comment>
<name>A0A699ZJH4_HAELA</name>
<feature type="non-terminal residue" evidence="2">
    <location>
        <position position="1"/>
    </location>
</feature>
<sequence>MPAHSQARQQGRNGLLLCDIAQVVTGQAMRNLTLPPKDLHSARRCILAALDHLGLMSPALVEGSQLADCPRSSGNAHGSGTSTTPSGSYAQEHAVRRSYSLQLKEKQQKLGSGLLWEVEQVLQGDRDAIWGLLNYIRMATGPAASSQLPSFLQRMRASVGPLVFTTGPRPISPGRKEQLVSEAV</sequence>
<organism evidence="2 3">
    <name type="scientific">Haematococcus lacustris</name>
    <name type="common">Green alga</name>
    <name type="synonym">Haematococcus pluvialis</name>
    <dbReference type="NCBI Taxonomy" id="44745"/>
    <lineage>
        <taxon>Eukaryota</taxon>
        <taxon>Viridiplantae</taxon>
        <taxon>Chlorophyta</taxon>
        <taxon>core chlorophytes</taxon>
        <taxon>Chlorophyceae</taxon>
        <taxon>CS clade</taxon>
        <taxon>Chlamydomonadales</taxon>
        <taxon>Haematococcaceae</taxon>
        <taxon>Haematococcus</taxon>
    </lineage>
</organism>
<proteinExistence type="predicted"/>
<feature type="region of interest" description="Disordered" evidence="1">
    <location>
        <begin position="66"/>
        <end position="91"/>
    </location>
</feature>
<reference evidence="2 3" key="1">
    <citation type="submission" date="2020-02" db="EMBL/GenBank/DDBJ databases">
        <title>Draft genome sequence of Haematococcus lacustris strain NIES-144.</title>
        <authorList>
            <person name="Morimoto D."/>
            <person name="Nakagawa S."/>
            <person name="Yoshida T."/>
            <person name="Sawayama S."/>
        </authorList>
    </citation>
    <scope>NUCLEOTIDE SEQUENCE [LARGE SCALE GENOMIC DNA]</scope>
    <source>
        <strain evidence="2 3">NIES-144</strain>
    </source>
</reference>
<protein>
    <submittedName>
        <fullName evidence="2">Uncharacterized protein</fullName>
    </submittedName>
</protein>
<evidence type="ECO:0000313" key="3">
    <source>
        <dbReference type="Proteomes" id="UP000485058"/>
    </source>
</evidence>
<dbReference type="Proteomes" id="UP000485058">
    <property type="component" value="Unassembled WGS sequence"/>
</dbReference>
<feature type="compositionally biased region" description="Low complexity" evidence="1">
    <location>
        <begin position="78"/>
        <end position="88"/>
    </location>
</feature>
<accession>A0A699ZJH4</accession>
<evidence type="ECO:0000256" key="1">
    <source>
        <dbReference type="SAM" id="MobiDB-lite"/>
    </source>
</evidence>
<keyword evidence="3" id="KW-1185">Reference proteome</keyword>